<dbReference type="OrthoDB" id="5339448at2"/>
<dbReference type="STRING" id="216.LS73_03935"/>
<dbReference type="AlphaFoldDB" id="A0A377PSP1"/>
<dbReference type="GO" id="GO:0006508">
    <property type="term" value="P:proteolysis"/>
    <property type="evidence" value="ECO:0007669"/>
    <property type="project" value="UniProtKB-KW"/>
</dbReference>
<evidence type="ECO:0000313" key="3">
    <source>
        <dbReference type="EMBL" id="TLE00600.1"/>
    </source>
</evidence>
<protein>
    <submittedName>
        <fullName evidence="2">Putative glycoprotease family protein</fullName>
    </submittedName>
</protein>
<keyword evidence="2" id="KW-0378">Hydrolase</keyword>
<sequence>MNGDKAYLALISTQSPVLLGIYYENIIRDFNKRLDSCDASYNASRLCGLDSKTNNLKEKRLFAWFKISGLVSDILPFIFGNILICNKASLHSMNSRFRDYDCRLWLSESMICSNSKFYPIRDYASSNEIIDSSALHDFYISDIEGIIALLQSINSIGSIYYARGTGSLSAIKFTHIFLQTLIIARGIPLRATNIFYFNTHDEIKAFGNQSFFYKDSQIRLGKSCNPKTNLTFPTVLHDLDFCEACEPLYVNDPL</sequence>
<name>A0A377PSP1_9HELI</name>
<keyword evidence="1" id="KW-0812">Transmembrane</keyword>
<evidence type="ECO:0000313" key="4">
    <source>
        <dbReference type="Proteomes" id="UP000029922"/>
    </source>
</evidence>
<evidence type="ECO:0000256" key="1">
    <source>
        <dbReference type="SAM" id="Phobius"/>
    </source>
</evidence>
<reference evidence="3 4" key="1">
    <citation type="journal article" date="2014" name="Genome Announc.">
        <title>Draft genome sequences of eight enterohepatic helicobacter species isolated from both laboratory and wild rodents.</title>
        <authorList>
            <person name="Sheh A."/>
            <person name="Shen Z."/>
            <person name="Fox J.G."/>
        </authorList>
    </citation>
    <scope>NUCLEOTIDE SEQUENCE [LARGE SCALE GENOMIC DNA]</scope>
    <source>
        <strain evidence="3 4">ST1</strain>
    </source>
</reference>
<reference evidence="2 5" key="2">
    <citation type="submission" date="2018-06" db="EMBL/GenBank/DDBJ databases">
        <authorList>
            <consortium name="Pathogen Informatics"/>
            <person name="Doyle S."/>
        </authorList>
    </citation>
    <scope>NUCLEOTIDE SEQUENCE [LARGE SCALE GENOMIC DNA]</scope>
    <source>
        <strain evidence="2 5">NCTC12714</strain>
    </source>
</reference>
<dbReference type="EMBL" id="UGJE01000002">
    <property type="protein sequence ID" value="STQ85617.1"/>
    <property type="molecule type" value="Genomic_DNA"/>
</dbReference>
<dbReference type="Proteomes" id="UP000255139">
    <property type="component" value="Unassembled WGS sequence"/>
</dbReference>
<keyword evidence="1" id="KW-0472">Membrane</keyword>
<organism evidence="2 5">
    <name type="scientific">Helicobacter muridarum</name>
    <dbReference type="NCBI Taxonomy" id="216"/>
    <lineage>
        <taxon>Bacteria</taxon>
        <taxon>Pseudomonadati</taxon>
        <taxon>Campylobacterota</taxon>
        <taxon>Epsilonproteobacteria</taxon>
        <taxon>Campylobacterales</taxon>
        <taxon>Helicobacteraceae</taxon>
        <taxon>Helicobacter</taxon>
    </lineage>
</organism>
<accession>A0A377PSP1</accession>
<keyword evidence="5" id="KW-1185">Reference proteome</keyword>
<gene>
    <name evidence="3" type="ORF">LS73_004115</name>
    <name evidence="2" type="ORF">NCTC12714_00403</name>
</gene>
<proteinExistence type="predicted"/>
<dbReference type="EMBL" id="JRPD02000006">
    <property type="protein sequence ID" value="TLE00600.1"/>
    <property type="molecule type" value="Genomic_DNA"/>
</dbReference>
<dbReference type="RefSeq" id="WP_052089569.1">
    <property type="nucleotide sequence ID" value="NZ_FZML01000015.1"/>
</dbReference>
<evidence type="ECO:0000313" key="2">
    <source>
        <dbReference type="EMBL" id="STQ85617.1"/>
    </source>
</evidence>
<feature type="transmembrane region" description="Helical" evidence="1">
    <location>
        <begin position="61"/>
        <end position="84"/>
    </location>
</feature>
<keyword evidence="2" id="KW-0645">Protease</keyword>
<dbReference type="Proteomes" id="UP000029922">
    <property type="component" value="Unassembled WGS sequence"/>
</dbReference>
<dbReference type="GO" id="GO:0008233">
    <property type="term" value="F:peptidase activity"/>
    <property type="evidence" value="ECO:0007669"/>
    <property type="project" value="UniProtKB-KW"/>
</dbReference>
<evidence type="ECO:0000313" key="5">
    <source>
        <dbReference type="Proteomes" id="UP000255139"/>
    </source>
</evidence>
<keyword evidence="1" id="KW-1133">Transmembrane helix</keyword>